<dbReference type="InterPro" id="IPR051489">
    <property type="entry name" value="ADAM_Metalloproteinase"/>
</dbReference>
<feature type="domain" description="Disintegrin" evidence="4">
    <location>
        <begin position="462"/>
        <end position="545"/>
    </location>
</feature>
<dbReference type="Gene3D" id="3.40.390.10">
    <property type="entry name" value="Collagenase (Catalytic Domain)"/>
    <property type="match status" value="1"/>
</dbReference>
<protein>
    <submittedName>
        <fullName evidence="6">Uncharacterized protein</fullName>
    </submittedName>
</protein>
<dbReference type="SUPFAM" id="SSF55486">
    <property type="entry name" value="Metalloproteases ('zincins'), catalytic domain"/>
    <property type="match status" value="1"/>
</dbReference>
<feature type="active site" evidence="2">
    <location>
        <position position="395"/>
    </location>
</feature>
<proteinExistence type="predicted"/>
<dbReference type="GO" id="GO:0046872">
    <property type="term" value="F:metal ion binding"/>
    <property type="evidence" value="ECO:0007669"/>
    <property type="project" value="UniProtKB-KW"/>
</dbReference>
<dbReference type="InterPro" id="IPR001762">
    <property type="entry name" value="Disintegrin_dom"/>
</dbReference>
<dbReference type="FunFam" id="4.10.70.10:FF:000003">
    <property type="entry name" value="Disintegrin and metalloproteinase domain-containing protein 17"/>
    <property type="match status" value="1"/>
</dbReference>
<evidence type="ECO:0000259" key="5">
    <source>
        <dbReference type="PROSITE" id="PS50215"/>
    </source>
</evidence>
<dbReference type="SMART" id="SM00050">
    <property type="entry name" value="DISIN"/>
    <property type="match status" value="1"/>
</dbReference>
<reference evidence="6 7" key="1">
    <citation type="submission" date="2024-08" db="EMBL/GenBank/DDBJ databases">
        <title>Gnathostoma spinigerum genome.</title>
        <authorList>
            <person name="Gonzalez-Bertolin B."/>
            <person name="Monzon S."/>
            <person name="Zaballos A."/>
            <person name="Jimenez P."/>
            <person name="Dekumyoy P."/>
            <person name="Varona S."/>
            <person name="Cuesta I."/>
            <person name="Sumanam S."/>
            <person name="Adisakwattana P."/>
            <person name="Gasser R.B."/>
            <person name="Hernandez-Gonzalez A."/>
            <person name="Young N.D."/>
            <person name="Perteguer M.J."/>
        </authorList>
    </citation>
    <scope>NUCLEOTIDE SEQUENCE [LARGE SCALE GENOMIC DNA]</scope>
    <source>
        <strain evidence="6">AL3</strain>
        <tissue evidence="6">Liver</tissue>
    </source>
</reference>
<evidence type="ECO:0000256" key="2">
    <source>
        <dbReference type="PROSITE-ProRule" id="PRU00276"/>
    </source>
</evidence>
<comment type="caution">
    <text evidence="6">The sequence shown here is derived from an EMBL/GenBank/DDBJ whole genome shotgun (WGS) entry which is preliminary data.</text>
</comment>
<dbReference type="Gene3D" id="4.10.70.10">
    <property type="entry name" value="Disintegrin domain"/>
    <property type="match status" value="1"/>
</dbReference>
<feature type="binding site" evidence="2">
    <location>
        <position position="398"/>
    </location>
    <ligand>
        <name>Zn(2+)</name>
        <dbReference type="ChEBI" id="CHEBI:29105"/>
        <note>catalytic</note>
    </ligand>
</feature>
<keyword evidence="3" id="KW-0732">Signal</keyword>
<organism evidence="6 7">
    <name type="scientific">Gnathostoma spinigerum</name>
    <dbReference type="NCBI Taxonomy" id="75299"/>
    <lineage>
        <taxon>Eukaryota</taxon>
        <taxon>Metazoa</taxon>
        <taxon>Ecdysozoa</taxon>
        <taxon>Nematoda</taxon>
        <taxon>Chromadorea</taxon>
        <taxon>Rhabditida</taxon>
        <taxon>Spirurina</taxon>
        <taxon>Gnathostomatomorpha</taxon>
        <taxon>Gnathostomatoidea</taxon>
        <taxon>Gnathostomatidae</taxon>
        <taxon>Gnathostoma</taxon>
    </lineage>
</organism>
<gene>
    <name evidence="6" type="ORF">AB6A40_007110</name>
</gene>
<keyword evidence="1" id="KW-1015">Disulfide bond</keyword>
<feature type="domain" description="Peptidase M12B" evidence="5">
    <location>
        <begin position="222"/>
        <end position="461"/>
    </location>
</feature>
<feature type="signal peptide" evidence="3">
    <location>
        <begin position="1"/>
        <end position="25"/>
    </location>
</feature>
<keyword evidence="7" id="KW-1185">Reference proteome</keyword>
<dbReference type="InterPro" id="IPR001590">
    <property type="entry name" value="Peptidase_M12B"/>
</dbReference>
<dbReference type="PANTHER" id="PTHR45702:SF6">
    <property type="entry name" value="DISINTEGRIN AND METALLOPROTEINASE DOMAIN-CONTAINING PROTEIN 17"/>
    <property type="match status" value="1"/>
</dbReference>
<feature type="binding site" evidence="2">
    <location>
        <position position="404"/>
    </location>
    <ligand>
        <name>Zn(2+)</name>
        <dbReference type="ChEBI" id="CHEBI:29105"/>
        <note>catalytic</note>
    </ligand>
</feature>
<feature type="chain" id="PRO_5044844255" evidence="3">
    <location>
        <begin position="26"/>
        <end position="554"/>
    </location>
</feature>
<dbReference type="SUPFAM" id="SSF57552">
    <property type="entry name" value="Blood coagulation inhibitor (disintegrin)"/>
    <property type="match status" value="1"/>
</dbReference>
<dbReference type="Proteomes" id="UP001608902">
    <property type="component" value="Unassembled WGS sequence"/>
</dbReference>
<dbReference type="InterPro" id="IPR024079">
    <property type="entry name" value="MetalloPept_cat_dom_sf"/>
</dbReference>
<dbReference type="Pfam" id="PF13574">
    <property type="entry name" value="Reprolysin_2"/>
    <property type="match status" value="1"/>
</dbReference>
<keyword evidence="2" id="KW-0862">Zinc</keyword>
<evidence type="ECO:0000256" key="3">
    <source>
        <dbReference type="SAM" id="SignalP"/>
    </source>
</evidence>
<dbReference type="AlphaFoldDB" id="A0ABD6EM99"/>
<name>A0ABD6EM99_9BILA</name>
<dbReference type="PANTHER" id="PTHR45702">
    <property type="entry name" value="ADAM10/ADAM17 METALLOPEPTIDASE FAMILY MEMBER"/>
    <property type="match status" value="1"/>
</dbReference>
<keyword evidence="2" id="KW-0479">Metal-binding</keyword>
<feature type="binding site" evidence="2">
    <location>
        <position position="394"/>
    </location>
    <ligand>
        <name>Zn(2+)</name>
        <dbReference type="ChEBI" id="CHEBI:29105"/>
        <note>catalytic</note>
    </ligand>
</feature>
<dbReference type="InterPro" id="IPR036436">
    <property type="entry name" value="Disintegrin_dom_sf"/>
</dbReference>
<sequence length="554" mass="61816">MRFPIGFSLFVVVIAICGILVIASSSSENAKHVEKGFSNDALSGQLRYYEIVTDLHVIDSGGVRVSSKNHFYGLSQVIFSAFNQSFHIYLTPKYGLFAQNFAYYEVGKNGDKREMTLNTDHLYEGYVKDSSDSEVSLSFDNDQSLIGSVRVNSEIYYFEPARLHNLARRTGDILAYRNSDVDEGFMRSIVWQNYSLKTFDLPKSSAFYIQRDERDAHPVLKNRCSLKIVADYSFFKIVGQGDRLSVSRYLINVIDRVNTIFTRQDWGVGRRNQRMINMGFMIKEMLIHTSPYDTPHDPYNTAAIDEHFDVQLLLKRFTEAEGTTKYCLVHLFTALTFKNGVMGLSYVGGPEISQFGGICSISYNGISYNTGLSTARSKMGRNVITRGTDLILAHEFGHSWGSNHDETPDCLPDLQNGGPYLMNPSVTSGRDINNPVFSPCSVRMIGEVLFKKSAICFETEVSSFCGNGLVERETRTSNYSEQCDSGGFLPHKGDACCTAECRLKEGALCSPGNSPCCSDKCQFMPAGSVCSPENPAQCMQTAYCTLVTALFYLT</sequence>
<dbReference type="Pfam" id="PF00200">
    <property type="entry name" value="Disintegrin"/>
    <property type="match status" value="1"/>
</dbReference>
<accession>A0ABD6EM99</accession>
<evidence type="ECO:0000259" key="4">
    <source>
        <dbReference type="PROSITE" id="PS50214"/>
    </source>
</evidence>
<dbReference type="PROSITE" id="PS50214">
    <property type="entry name" value="DISINTEGRIN_2"/>
    <property type="match status" value="1"/>
</dbReference>
<comment type="caution">
    <text evidence="2">Lacks conserved residue(s) required for the propagation of feature annotation.</text>
</comment>
<evidence type="ECO:0000256" key="1">
    <source>
        <dbReference type="ARBA" id="ARBA00023157"/>
    </source>
</evidence>
<dbReference type="PROSITE" id="PS50215">
    <property type="entry name" value="ADAM_MEPRO"/>
    <property type="match status" value="1"/>
</dbReference>
<dbReference type="EMBL" id="JBGFUD010005501">
    <property type="protein sequence ID" value="MFH4980401.1"/>
    <property type="molecule type" value="Genomic_DNA"/>
</dbReference>
<evidence type="ECO:0000313" key="6">
    <source>
        <dbReference type="EMBL" id="MFH4980401.1"/>
    </source>
</evidence>
<evidence type="ECO:0000313" key="7">
    <source>
        <dbReference type="Proteomes" id="UP001608902"/>
    </source>
</evidence>